<dbReference type="InterPro" id="IPR004843">
    <property type="entry name" value="Calcineurin-like_PHP"/>
</dbReference>
<dbReference type="PANTHER" id="PTHR43143">
    <property type="entry name" value="METALLOPHOSPHOESTERASE, CALCINEURIN SUPERFAMILY"/>
    <property type="match status" value="1"/>
</dbReference>
<dbReference type="InterPro" id="IPR051918">
    <property type="entry name" value="STPP_CPPED1"/>
</dbReference>
<comment type="caution">
    <text evidence="2">The sequence shown here is derived from an EMBL/GenBank/DDBJ whole genome shotgun (WGS) entry which is preliminary data.</text>
</comment>
<dbReference type="InterPro" id="IPR029052">
    <property type="entry name" value="Metallo-depent_PP-like"/>
</dbReference>
<gene>
    <name evidence="2" type="ORF">J41TS4_39800</name>
</gene>
<protein>
    <recommendedName>
        <fullName evidence="1">Calcineurin-like phosphoesterase domain-containing protein</fullName>
    </recommendedName>
</protein>
<evidence type="ECO:0000313" key="2">
    <source>
        <dbReference type="EMBL" id="GIO44222.1"/>
    </source>
</evidence>
<dbReference type="Proteomes" id="UP000678895">
    <property type="component" value="Unassembled WGS sequence"/>
</dbReference>
<dbReference type="Gene3D" id="3.60.21.10">
    <property type="match status" value="1"/>
</dbReference>
<dbReference type="AlphaFoldDB" id="A0A919Y401"/>
<sequence length="297" mass="33947">MVQEDWTDQEEQGRVLRKPLLSFQVITDTHIRADASHIYNLNLVRALEDIAANGRGSAGIMHIGDITDHGLPEEYAEWKRIWNSASGTLPPLYLTMGNHDVGFGEWEANLGRYFEETGTASPYHDHWIDGYHFIFMGTEEGMEIFCSLSDEQLNWLDVKLGEDASPDRPVFLFLHQPLKDTVAGSLEEQKWYGVVQDTELKAILARHPQAVLFTGHTHWEMEAPRNYFDGEKRLPAMFNAASIAYLWTDEDEAKAGSQGYYVEVYPDYVQVRGRDFTSGKWIDAARYKVSYSKESQV</sequence>
<dbReference type="GO" id="GO:0016787">
    <property type="term" value="F:hydrolase activity"/>
    <property type="evidence" value="ECO:0007669"/>
    <property type="project" value="InterPro"/>
</dbReference>
<evidence type="ECO:0000313" key="3">
    <source>
        <dbReference type="Proteomes" id="UP000678895"/>
    </source>
</evidence>
<dbReference type="PANTHER" id="PTHR43143:SF1">
    <property type="entry name" value="SERINE_THREONINE-PROTEIN PHOSPHATASE CPPED1"/>
    <property type="match status" value="1"/>
</dbReference>
<dbReference type="SUPFAM" id="SSF56300">
    <property type="entry name" value="Metallo-dependent phosphatases"/>
    <property type="match status" value="1"/>
</dbReference>
<dbReference type="EMBL" id="BORS01000015">
    <property type="protein sequence ID" value="GIO44222.1"/>
    <property type="molecule type" value="Genomic_DNA"/>
</dbReference>
<reference evidence="2" key="1">
    <citation type="submission" date="2021-03" db="EMBL/GenBank/DDBJ databases">
        <title>Antimicrobial resistance genes in bacteria isolated from Japanese honey, and their potential for conferring macrolide and lincosamide resistance in the American foulbrood pathogen Paenibacillus larvae.</title>
        <authorList>
            <person name="Okamoto M."/>
            <person name="Kumagai M."/>
            <person name="Kanamori H."/>
            <person name="Takamatsu D."/>
        </authorList>
    </citation>
    <scope>NUCLEOTIDE SEQUENCE</scope>
    <source>
        <strain evidence="2">J41TS4</strain>
    </source>
</reference>
<dbReference type="Pfam" id="PF00149">
    <property type="entry name" value="Metallophos"/>
    <property type="match status" value="1"/>
</dbReference>
<accession>A0A919Y401</accession>
<dbReference type="RefSeq" id="WP_301629849.1">
    <property type="nucleotide sequence ID" value="NZ_BORS01000015.1"/>
</dbReference>
<keyword evidence="3" id="KW-1185">Reference proteome</keyword>
<name>A0A919Y401_9BACL</name>
<proteinExistence type="predicted"/>
<organism evidence="2 3">
    <name type="scientific">Paenibacillus apis</name>
    <dbReference type="NCBI Taxonomy" id="1792174"/>
    <lineage>
        <taxon>Bacteria</taxon>
        <taxon>Bacillati</taxon>
        <taxon>Bacillota</taxon>
        <taxon>Bacilli</taxon>
        <taxon>Bacillales</taxon>
        <taxon>Paenibacillaceae</taxon>
        <taxon>Paenibacillus</taxon>
    </lineage>
</organism>
<evidence type="ECO:0000259" key="1">
    <source>
        <dbReference type="Pfam" id="PF00149"/>
    </source>
</evidence>
<feature type="domain" description="Calcineurin-like phosphoesterase" evidence="1">
    <location>
        <begin position="25"/>
        <end position="219"/>
    </location>
</feature>